<name>A0A5C3KIJ4_COPMA</name>
<dbReference type="SMART" id="SM00317">
    <property type="entry name" value="SET"/>
    <property type="match status" value="1"/>
</dbReference>
<evidence type="ECO:0000259" key="1">
    <source>
        <dbReference type="PROSITE" id="PS50280"/>
    </source>
</evidence>
<keyword evidence="3" id="KW-1185">Reference proteome</keyword>
<dbReference type="STRING" id="230819.A0A5C3KIJ4"/>
<dbReference type="AlphaFoldDB" id="A0A5C3KIJ4"/>
<sequence>MLLMWFGMTGGIFFGWYFGAGNTDSGKEQPGVPFSLETQDAVPFTVIDIPGKGKGAIASRDIKQGELIIEERPLFLVPPTINSSPTDFIWDKLEDVTEEQRESFFNLSFVNFPADKDPETDLKDVALAIFETNAVSAGSSVGIFPRMARLNHGCSSAFSAVYTYREKEGSLVVYAIKDVQKGTELLITYSDTKQPREQRRAYLQKQYGFHCTCSVCSLPDDVSKASDNRLVEMNRHQSRLSQWIQRTVSGPEAIEHVRSIWKLGDEEGYWSERGRLAGDAVFVAAGHSECVCFAAGHLGRSWRKRSLSNLTDIPLQCRCSSRVGINCHQVVHN</sequence>
<dbReference type="Proteomes" id="UP000307440">
    <property type="component" value="Unassembled WGS sequence"/>
</dbReference>
<proteinExistence type="predicted"/>
<dbReference type="OrthoDB" id="265717at2759"/>
<evidence type="ECO:0000313" key="2">
    <source>
        <dbReference type="EMBL" id="TFK19996.1"/>
    </source>
</evidence>
<dbReference type="InterPro" id="IPR053185">
    <property type="entry name" value="SET_domain_protein"/>
</dbReference>
<dbReference type="CDD" id="cd20071">
    <property type="entry name" value="SET_SMYD"/>
    <property type="match status" value="1"/>
</dbReference>
<accession>A0A5C3KIJ4</accession>
<reference evidence="2 3" key="1">
    <citation type="journal article" date="2019" name="Nat. Ecol. Evol.">
        <title>Megaphylogeny resolves global patterns of mushroom evolution.</title>
        <authorList>
            <person name="Varga T."/>
            <person name="Krizsan K."/>
            <person name="Foldi C."/>
            <person name="Dima B."/>
            <person name="Sanchez-Garcia M."/>
            <person name="Sanchez-Ramirez S."/>
            <person name="Szollosi G.J."/>
            <person name="Szarkandi J.G."/>
            <person name="Papp V."/>
            <person name="Albert L."/>
            <person name="Andreopoulos W."/>
            <person name="Angelini C."/>
            <person name="Antonin V."/>
            <person name="Barry K.W."/>
            <person name="Bougher N.L."/>
            <person name="Buchanan P."/>
            <person name="Buyck B."/>
            <person name="Bense V."/>
            <person name="Catcheside P."/>
            <person name="Chovatia M."/>
            <person name="Cooper J."/>
            <person name="Damon W."/>
            <person name="Desjardin D."/>
            <person name="Finy P."/>
            <person name="Geml J."/>
            <person name="Haridas S."/>
            <person name="Hughes K."/>
            <person name="Justo A."/>
            <person name="Karasinski D."/>
            <person name="Kautmanova I."/>
            <person name="Kiss B."/>
            <person name="Kocsube S."/>
            <person name="Kotiranta H."/>
            <person name="LaButti K.M."/>
            <person name="Lechner B.E."/>
            <person name="Liimatainen K."/>
            <person name="Lipzen A."/>
            <person name="Lukacs Z."/>
            <person name="Mihaltcheva S."/>
            <person name="Morgado L.N."/>
            <person name="Niskanen T."/>
            <person name="Noordeloos M.E."/>
            <person name="Ohm R.A."/>
            <person name="Ortiz-Santana B."/>
            <person name="Ovrebo C."/>
            <person name="Racz N."/>
            <person name="Riley R."/>
            <person name="Savchenko A."/>
            <person name="Shiryaev A."/>
            <person name="Soop K."/>
            <person name="Spirin V."/>
            <person name="Szebenyi C."/>
            <person name="Tomsovsky M."/>
            <person name="Tulloss R.E."/>
            <person name="Uehling J."/>
            <person name="Grigoriev I.V."/>
            <person name="Vagvolgyi C."/>
            <person name="Papp T."/>
            <person name="Martin F.M."/>
            <person name="Miettinen O."/>
            <person name="Hibbett D.S."/>
            <person name="Nagy L.G."/>
        </authorList>
    </citation>
    <scope>NUCLEOTIDE SEQUENCE [LARGE SCALE GENOMIC DNA]</scope>
    <source>
        <strain evidence="2 3">CBS 121175</strain>
    </source>
</reference>
<dbReference type="SUPFAM" id="SSF82199">
    <property type="entry name" value="SET domain"/>
    <property type="match status" value="1"/>
</dbReference>
<organism evidence="2 3">
    <name type="scientific">Coprinopsis marcescibilis</name>
    <name type="common">Agaric fungus</name>
    <name type="synonym">Psathyrella marcescibilis</name>
    <dbReference type="NCBI Taxonomy" id="230819"/>
    <lineage>
        <taxon>Eukaryota</taxon>
        <taxon>Fungi</taxon>
        <taxon>Dikarya</taxon>
        <taxon>Basidiomycota</taxon>
        <taxon>Agaricomycotina</taxon>
        <taxon>Agaricomycetes</taxon>
        <taxon>Agaricomycetidae</taxon>
        <taxon>Agaricales</taxon>
        <taxon>Agaricineae</taxon>
        <taxon>Psathyrellaceae</taxon>
        <taxon>Coprinopsis</taxon>
    </lineage>
</organism>
<evidence type="ECO:0000313" key="3">
    <source>
        <dbReference type="Proteomes" id="UP000307440"/>
    </source>
</evidence>
<dbReference type="Pfam" id="PF00856">
    <property type="entry name" value="SET"/>
    <property type="match status" value="1"/>
</dbReference>
<dbReference type="InterPro" id="IPR046341">
    <property type="entry name" value="SET_dom_sf"/>
</dbReference>
<feature type="domain" description="SET" evidence="1">
    <location>
        <begin position="42"/>
        <end position="190"/>
    </location>
</feature>
<dbReference type="PANTHER" id="PTHR47332:SF4">
    <property type="entry name" value="SET DOMAIN-CONTAINING PROTEIN 5"/>
    <property type="match status" value="1"/>
</dbReference>
<dbReference type="InterPro" id="IPR011990">
    <property type="entry name" value="TPR-like_helical_dom_sf"/>
</dbReference>
<dbReference type="Gene3D" id="2.170.270.10">
    <property type="entry name" value="SET domain"/>
    <property type="match status" value="1"/>
</dbReference>
<dbReference type="EMBL" id="ML210316">
    <property type="protein sequence ID" value="TFK19996.1"/>
    <property type="molecule type" value="Genomic_DNA"/>
</dbReference>
<dbReference type="PANTHER" id="PTHR47332">
    <property type="entry name" value="SET DOMAIN-CONTAINING PROTEIN 5"/>
    <property type="match status" value="1"/>
</dbReference>
<protein>
    <submittedName>
        <fullName evidence="2">SET domain-containing protein</fullName>
    </submittedName>
</protein>
<gene>
    <name evidence="2" type="ORF">FA15DRAFT_600501</name>
</gene>
<dbReference type="Gene3D" id="1.25.40.10">
    <property type="entry name" value="Tetratricopeptide repeat domain"/>
    <property type="match status" value="1"/>
</dbReference>
<dbReference type="PROSITE" id="PS50280">
    <property type="entry name" value="SET"/>
    <property type="match status" value="1"/>
</dbReference>
<dbReference type="InterPro" id="IPR001214">
    <property type="entry name" value="SET_dom"/>
</dbReference>